<dbReference type="SUPFAM" id="SSF51735">
    <property type="entry name" value="NAD(P)-binding Rossmann-fold domains"/>
    <property type="match status" value="1"/>
</dbReference>
<dbReference type="EMBL" id="AJ248284">
    <property type="protein sequence ID" value="CAB49411.1"/>
    <property type="molecule type" value="Genomic_DNA"/>
</dbReference>
<keyword evidence="5" id="KW-1185">Reference proteome</keyword>
<dbReference type="STRING" id="272844.PAB0328"/>
<dbReference type="PATRIC" id="fig|272844.11.peg.522"/>
<dbReference type="GO" id="GO:0016616">
    <property type="term" value="F:oxidoreductase activity, acting on the CH-OH group of donors, NAD or NADP as acceptor"/>
    <property type="evidence" value="ECO:0007669"/>
    <property type="project" value="TreeGrafter"/>
</dbReference>
<dbReference type="eggNOG" id="arCOG01263">
    <property type="taxonomic scope" value="Archaea"/>
</dbReference>
<dbReference type="Pfam" id="PF00106">
    <property type="entry name" value="adh_short"/>
    <property type="match status" value="1"/>
</dbReference>
<keyword evidence="2" id="KW-0560">Oxidoreductase</keyword>
<comment type="similarity">
    <text evidence="1 3">Belongs to the short-chain dehydrogenases/reductases (SDR) family.</text>
</comment>
<evidence type="ECO:0008006" key="6">
    <source>
        <dbReference type="Google" id="ProtNLM"/>
    </source>
</evidence>
<accession>Q9V1D8</accession>
<dbReference type="AlphaFoldDB" id="Q9V1D8"/>
<dbReference type="InterPro" id="IPR036291">
    <property type="entry name" value="NAD(P)-bd_dom_sf"/>
</dbReference>
<reference evidence="4 5" key="1">
    <citation type="journal article" date="2003" name="Mol. Microbiol.">
        <title>An integrated analysis of the genome of the hyperthermophilic archaeon Pyrococcus abyssi.</title>
        <authorList>
            <person name="Cohen G."/>
            <person name="Barbe V."/>
            <person name="Flament D."/>
            <person name="Galperin M."/>
            <person name="Heilig R."/>
            <person name="Ripp R."/>
            <person name="Lecompte O."/>
            <person name="Prieur D."/>
            <person name="Poch O."/>
            <person name="Quellerou J."/>
            <person name="Thierry J.C."/>
            <person name="Van der Oost J."/>
            <person name="Weissenbach J."/>
            <person name="Zivanovic Y."/>
            <person name="Forterre P."/>
        </authorList>
    </citation>
    <scope>NUCLEOTIDE SEQUENCE [LARGE SCALE GENOMIC DNA]</scope>
    <source>
        <strain evidence="5">GE5 / Orsay</strain>
    </source>
</reference>
<name>Q9V1D8_PYRAB</name>
<dbReference type="HOGENOM" id="CLU_010194_2_1_2"/>
<proteinExistence type="inferred from homology"/>
<dbReference type="PANTHER" id="PTHR24322">
    <property type="entry name" value="PKSB"/>
    <property type="match status" value="1"/>
</dbReference>
<dbReference type="PIR" id="D75166">
    <property type="entry name" value="D75166"/>
</dbReference>
<evidence type="ECO:0000313" key="4">
    <source>
        <dbReference type="EMBL" id="CAB49411.1"/>
    </source>
</evidence>
<dbReference type="PRINTS" id="PR00081">
    <property type="entry name" value="GDHRDH"/>
</dbReference>
<dbReference type="PANTHER" id="PTHR24322:SF736">
    <property type="entry name" value="RETINOL DEHYDROGENASE 10"/>
    <property type="match status" value="1"/>
</dbReference>
<sequence>MGFLNYMRVLLTGASGGIGQELAKELIRRGYEVIGVGRNEKALKELGIKYIVVDLSTYEGISKVRESLKGEIDVLINNAGFGLVKPLLEHSWEELEGMFKVNAIAPVILTKELLDFIPEGGKVVFIISGASHVYTLDLPGYGASKVALHYMAKVLEEELKERGIKVLRVYPKQVATDFWKGAKLRGALSPEYVARKIVNAIESDKRELFIPWYLKLAKFFEIKYRFSFEKEFKPQ</sequence>
<dbReference type="Gene3D" id="3.40.50.720">
    <property type="entry name" value="NAD(P)-binding Rossmann-like Domain"/>
    <property type="match status" value="1"/>
</dbReference>
<gene>
    <name evidence="4" type="ORF">PAB0328</name>
</gene>
<dbReference type="Proteomes" id="UP000000810">
    <property type="component" value="Chromosome"/>
</dbReference>
<dbReference type="PRINTS" id="PR00080">
    <property type="entry name" value="SDRFAMILY"/>
</dbReference>
<organism evidence="4 5">
    <name type="scientific">Pyrococcus abyssi (strain GE5 / Orsay)</name>
    <dbReference type="NCBI Taxonomy" id="272844"/>
    <lineage>
        <taxon>Archaea</taxon>
        <taxon>Methanobacteriati</taxon>
        <taxon>Methanobacteriota</taxon>
        <taxon>Thermococci</taxon>
        <taxon>Thermococcales</taxon>
        <taxon>Thermococcaceae</taxon>
        <taxon>Pyrococcus</taxon>
    </lineage>
</organism>
<protein>
    <recommendedName>
        <fullName evidence="6">Oxidoreductase</fullName>
    </recommendedName>
</protein>
<dbReference type="PhylomeDB" id="Q9V1D8"/>
<evidence type="ECO:0000256" key="1">
    <source>
        <dbReference type="ARBA" id="ARBA00006484"/>
    </source>
</evidence>
<dbReference type="KEGG" id="pab:PAB0328"/>
<evidence type="ECO:0000313" key="5">
    <source>
        <dbReference type="Proteomes" id="UP000000810"/>
    </source>
</evidence>
<dbReference type="InterPro" id="IPR002347">
    <property type="entry name" value="SDR_fam"/>
</dbReference>
<evidence type="ECO:0000256" key="2">
    <source>
        <dbReference type="ARBA" id="ARBA00023002"/>
    </source>
</evidence>
<evidence type="ECO:0000256" key="3">
    <source>
        <dbReference type="RuleBase" id="RU000363"/>
    </source>
</evidence>